<name>A0ABS3WKV0_9BACL</name>
<evidence type="ECO:0000313" key="2">
    <source>
        <dbReference type="Proteomes" id="UP000670947"/>
    </source>
</evidence>
<dbReference type="RefSeq" id="WP_208851464.1">
    <property type="nucleotide sequence ID" value="NZ_JAGGDJ010000087.1"/>
</dbReference>
<dbReference type="EMBL" id="JAGGDJ010000087">
    <property type="protein sequence ID" value="MBO7748951.1"/>
    <property type="molecule type" value="Genomic_DNA"/>
</dbReference>
<reference evidence="1 2" key="1">
    <citation type="submission" date="2021-03" db="EMBL/GenBank/DDBJ databases">
        <title>Paenibacillus artemisicola MWE-103 whole genome sequence.</title>
        <authorList>
            <person name="Ham Y.J."/>
        </authorList>
    </citation>
    <scope>NUCLEOTIDE SEQUENCE [LARGE SCALE GENOMIC DNA]</scope>
    <source>
        <strain evidence="1 2">MWE-103</strain>
    </source>
</reference>
<protein>
    <submittedName>
        <fullName evidence="1">Uncharacterized protein</fullName>
    </submittedName>
</protein>
<organism evidence="1 2">
    <name type="scientific">Paenibacillus artemisiicola</name>
    <dbReference type="NCBI Taxonomy" id="1172618"/>
    <lineage>
        <taxon>Bacteria</taxon>
        <taxon>Bacillati</taxon>
        <taxon>Bacillota</taxon>
        <taxon>Bacilli</taxon>
        <taxon>Bacillales</taxon>
        <taxon>Paenibacillaceae</taxon>
        <taxon>Paenibacillus</taxon>
    </lineage>
</organism>
<sequence>MPSFSTGAMPNPDPDPAVSLQLLITNEDPATEAVIELEAFLVPTAPDDAYVPAAHQLFSLAPLSATLRTINIAGFPAYEARFNVTGANVVVDLFAIDEAGGLNAVRRALLAEQPSGSANAPLP</sequence>
<comment type="caution">
    <text evidence="1">The sequence shown here is derived from an EMBL/GenBank/DDBJ whole genome shotgun (WGS) entry which is preliminary data.</text>
</comment>
<gene>
    <name evidence="1" type="ORF">I8J29_32790</name>
</gene>
<dbReference type="Proteomes" id="UP000670947">
    <property type="component" value="Unassembled WGS sequence"/>
</dbReference>
<keyword evidence="2" id="KW-1185">Reference proteome</keyword>
<evidence type="ECO:0000313" key="1">
    <source>
        <dbReference type="EMBL" id="MBO7748951.1"/>
    </source>
</evidence>
<proteinExistence type="predicted"/>
<accession>A0ABS3WKV0</accession>